<dbReference type="EMBL" id="CP144541">
    <property type="protein sequence ID" value="WVW80462.1"/>
    <property type="molecule type" value="Genomic_DNA"/>
</dbReference>
<evidence type="ECO:0000313" key="2">
    <source>
        <dbReference type="EMBL" id="OCF29626.1"/>
    </source>
</evidence>
<reference evidence="2" key="1">
    <citation type="submission" date="2013-07" db="EMBL/GenBank/DDBJ databases">
        <title>The Genome Sequence of Cryptococcus bestiolae CBS10118.</title>
        <authorList>
            <consortium name="The Broad Institute Genome Sequencing Platform"/>
            <person name="Cuomo C."/>
            <person name="Litvintseva A."/>
            <person name="Chen Y."/>
            <person name="Heitman J."/>
            <person name="Sun S."/>
            <person name="Springer D."/>
            <person name="Dromer F."/>
            <person name="Young S.K."/>
            <person name="Zeng Q."/>
            <person name="Gargeya S."/>
            <person name="Fitzgerald M."/>
            <person name="Abouelleil A."/>
            <person name="Alvarado L."/>
            <person name="Berlin A.M."/>
            <person name="Chapman S.B."/>
            <person name="Dewar J."/>
            <person name="Goldberg J."/>
            <person name="Griggs A."/>
            <person name="Gujja S."/>
            <person name="Hansen M."/>
            <person name="Howarth C."/>
            <person name="Imamovic A."/>
            <person name="Larimer J."/>
            <person name="McCowan C."/>
            <person name="Murphy C."/>
            <person name="Pearson M."/>
            <person name="Priest M."/>
            <person name="Roberts A."/>
            <person name="Saif S."/>
            <person name="Shea T."/>
            <person name="Sykes S."/>
            <person name="Wortman J."/>
            <person name="Nusbaum C."/>
            <person name="Birren B."/>
        </authorList>
    </citation>
    <scope>NUCLEOTIDE SEQUENCE [LARGE SCALE GENOMIC DNA]</scope>
    <source>
        <strain evidence="2">CBS 10118</strain>
    </source>
</reference>
<feature type="region of interest" description="Disordered" evidence="1">
    <location>
        <begin position="112"/>
        <end position="149"/>
    </location>
</feature>
<dbReference type="VEuPathDB" id="FungiDB:I302_01135"/>
<proteinExistence type="predicted"/>
<dbReference type="Proteomes" id="UP000092730">
    <property type="component" value="Chromosome 1"/>
</dbReference>
<protein>
    <submittedName>
        <fullName evidence="2">Uncharacterized protein</fullName>
    </submittedName>
</protein>
<accession>A0A1B9GF49</accession>
<dbReference type="GeneID" id="30205534"/>
<dbReference type="AlphaFoldDB" id="A0A1B9GF49"/>
<dbReference type="RefSeq" id="XP_019050696.1">
    <property type="nucleotide sequence ID" value="XM_019187818.1"/>
</dbReference>
<evidence type="ECO:0000313" key="4">
    <source>
        <dbReference type="Proteomes" id="UP000092730"/>
    </source>
</evidence>
<feature type="region of interest" description="Disordered" evidence="1">
    <location>
        <begin position="183"/>
        <end position="226"/>
    </location>
</feature>
<organism evidence="2">
    <name type="scientific">Kwoniella bestiolae CBS 10118</name>
    <dbReference type="NCBI Taxonomy" id="1296100"/>
    <lineage>
        <taxon>Eukaryota</taxon>
        <taxon>Fungi</taxon>
        <taxon>Dikarya</taxon>
        <taxon>Basidiomycota</taxon>
        <taxon>Agaricomycotina</taxon>
        <taxon>Tremellomycetes</taxon>
        <taxon>Tremellales</taxon>
        <taxon>Cryptococcaceae</taxon>
        <taxon>Kwoniella</taxon>
    </lineage>
</organism>
<reference evidence="2" key="3">
    <citation type="submission" date="2014-01" db="EMBL/GenBank/DDBJ databases">
        <title>Evolution of pathogenesis and genome organization in the Tremellales.</title>
        <authorList>
            <person name="Cuomo C."/>
            <person name="Litvintseva A."/>
            <person name="Heitman J."/>
            <person name="Chen Y."/>
            <person name="Sun S."/>
            <person name="Springer D."/>
            <person name="Dromer F."/>
            <person name="Young S."/>
            <person name="Zeng Q."/>
            <person name="Chapman S."/>
            <person name="Gujja S."/>
            <person name="Saif S."/>
            <person name="Birren B."/>
        </authorList>
    </citation>
    <scope>NUCLEOTIDE SEQUENCE</scope>
    <source>
        <strain evidence="2">CBS 10118</strain>
    </source>
</reference>
<reference evidence="3" key="2">
    <citation type="submission" date="2013-07" db="EMBL/GenBank/DDBJ databases">
        <authorList>
            <consortium name="The Broad Institute Genome Sequencing Platform"/>
            <person name="Cuomo C."/>
            <person name="Litvintseva A."/>
            <person name="Chen Y."/>
            <person name="Heitman J."/>
            <person name="Sun S."/>
            <person name="Springer D."/>
            <person name="Dromer F."/>
            <person name="Young S.K."/>
            <person name="Zeng Q."/>
            <person name="Gargeya S."/>
            <person name="Fitzgerald M."/>
            <person name="Abouelleil A."/>
            <person name="Alvarado L."/>
            <person name="Berlin A.M."/>
            <person name="Chapman S.B."/>
            <person name="Dewar J."/>
            <person name="Goldberg J."/>
            <person name="Griggs A."/>
            <person name="Gujja S."/>
            <person name="Hansen M."/>
            <person name="Howarth C."/>
            <person name="Imamovic A."/>
            <person name="Larimer J."/>
            <person name="McCowan C."/>
            <person name="Murphy C."/>
            <person name="Pearson M."/>
            <person name="Priest M."/>
            <person name="Roberts A."/>
            <person name="Saif S."/>
            <person name="Shea T."/>
            <person name="Sykes S."/>
            <person name="Wortman J."/>
            <person name="Nusbaum C."/>
            <person name="Birren B."/>
        </authorList>
    </citation>
    <scope>NUCLEOTIDE SEQUENCE</scope>
    <source>
        <strain evidence="3">CBS 10118</strain>
    </source>
</reference>
<keyword evidence="4" id="KW-1185">Reference proteome</keyword>
<dbReference type="EMBL" id="KI894018">
    <property type="protein sequence ID" value="OCF29626.1"/>
    <property type="molecule type" value="Genomic_DNA"/>
</dbReference>
<evidence type="ECO:0000256" key="1">
    <source>
        <dbReference type="SAM" id="MobiDB-lite"/>
    </source>
</evidence>
<reference evidence="3" key="4">
    <citation type="submission" date="2024-02" db="EMBL/GenBank/DDBJ databases">
        <title>Comparative genomics of Cryptococcus and Kwoniella reveals pathogenesis evolution and contrasting modes of karyotype evolution via chromosome fusion or intercentromeric recombination.</title>
        <authorList>
            <person name="Coelho M.A."/>
            <person name="David-Palma M."/>
            <person name="Shea T."/>
            <person name="Bowers K."/>
            <person name="McGinley-Smith S."/>
            <person name="Mohammad A.W."/>
            <person name="Gnirke A."/>
            <person name="Yurkov A.M."/>
            <person name="Nowrousian M."/>
            <person name="Sun S."/>
            <person name="Cuomo C.A."/>
            <person name="Heitman J."/>
        </authorList>
    </citation>
    <scope>NUCLEOTIDE SEQUENCE</scope>
    <source>
        <strain evidence="3">CBS 10118</strain>
    </source>
</reference>
<name>A0A1B9GF49_9TREE</name>
<dbReference type="KEGG" id="kbi:30205534"/>
<gene>
    <name evidence="2" type="ORF">I302_01135</name>
    <name evidence="3" type="ORF">I302_102444</name>
</gene>
<evidence type="ECO:0000313" key="3">
    <source>
        <dbReference type="EMBL" id="WVW80462.1"/>
    </source>
</evidence>
<sequence length="226" mass="26005">MALFISDTLRQHLIRGQAILTTALASRSVHKLSVDEMKLILFYKIQEYQDTRRRLPRSKVFTNFGRYLEDGLRNVELAIREITMIATKELRYHPDPSSIVAVEKRLHPAFTLNLPTPKPSPDSDADEDDTFASLRPDLRGADTSIKPSATIPPRKLELLRDMSRRFLRNIYCHLTDLAEPDIMGQSRRATGKDSGAGHARNRKKGQKEREREMVNSFKKVHIRDKK</sequence>